<dbReference type="Gene3D" id="3.30.559.30">
    <property type="entry name" value="Nonribosomal peptide synthetase, condensation domain"/>
    <property type="match status" value="1"/>
</dbReference>
<dbReference type="InterPro" id="IPR023213">
    <property type="entry name" value="CAT-like_dom_sf"/>
</dbReference>
<protein>
    <recommendedName>
        <fullName evidence="3">Condensation domain-containing protein</fullName>
    </recommendedName>
</protein>
<dbReference type="PANTHER" id="PTHR42034">
    <property type="entry name" value="CHROMOSOME 7, WHOLE GENOME SHOTGUN SEQUENCE-RELATED"/>
    <property type="match status" value="1"/>
</dbReference>
<accession>A0A2T2ZYG7</accession>
<dbReference type="Proteomes" id="UP000241462">
    <property type="component" value="Unassembled WGS sequence"/>
</dbReference>
<gene>
    <name evidence="1" type="ORF">BD289DRAFT_442204</name>
</gene>
<keyword evidence="2" id="KW-1185">Reference proteome</keyword>
<dbReference type="OrthoDB" id="2548233at2759"/>
<proteinExistence type="predicted"/>
<organism evidence="1 2">
    <name type="scientific">Coniella lustricola</name>
    <dbReference type="NCBI Taxonomy" id="2025994"/>
    <lineage>
        <taxon>Eukaryota</taxon>
        <taxon>Fungi</taxon>
        <taxon>Dikarya</taxon>
        <taxon>Ascomycota</taxon>
        <taxon>Pezizomycotina</taxon>
        <taxon>Sordariomycetes</taxon>
        <taxon>Sordariomycetidae</taxon>
        <taxon>Diaporthales</taxon>
        <taxon>Schizoparmaceae</taxon>
        <taxon>Coniella</taxon>
    </lineage>
</organism>
<dbReference type="AlphaFoldDB" id="A0A2T2ZYG7"/>
<dbReference type="Gene3D" id="3.30.559.10">
    <property type="entry name" value="Chloramphenicol acetyltransferase-like domain"/>
    <property type="match status" value="1"/>
</dbReference>
<name>A0A2T2ZYG7_9PEZI</name>
<dbReference type="InParanoid" id="A0A2T2ZYG7"/>
<dbReference type="PANTHER" id="PTHR42034:SF1">
    <property type="entry name" value="CONDENSATION DOMAIN-CONTAINING PROTEIN"/>
    <property type="match status" value="1"/>
</dbReference>
<dbReference type="EMBL" id="KZ678561">
    <property type="protein sequence ID" value="PSR79598.1"/>
    <property type="molecule type" value="Genomic_DNA"/>
</dbReference>
<evidence type="ECO:0000313" key="2">
    <source>
        <dbReference type="Proteomes" id="UP000241462"/>
    </source>
</evidence>
<reference evidence="1 2" key="1">
    <citation type="journal article" date="2018" name="Mycol. Prog.">
        <title>Coniella lustricola, a new species from submerged detritus.</title>
        <authorList>
            <person name="Raudabaugh D.B."/>
            <person name="Iturriaga T."/>
            <person name="Carver A."/>
            <person name="Mondo S."/>
            <person name="Pangilinan J."/>
            <person name="Lipzen A."/>
            <person name="He G."/>
            <person name="Amirebrahimi M."/>
            <person name="Grigoriev I.V."/>
            <person name="Miller A.N."/>
        </authorList>
    </citation>
    <scope>NUCLEOTIDE SEQUENCE [LARGE SCALE GENOMIC DNA]</scope>
    <source>
        <strain evidence="1 2">B22-T-1</strain>
    </source>
</reference>
<evidence type="ECO:0008006" key="3">
    <source>
        <dbReference type="Google" id="ProtNLM"/>
    </source>
</evidence>
<dbReference type="SUPFAM" id="SSF52777">
    <property type="entry name" value="CoA-dependent acyltransferases"/>
    <property type="match status" value="1"/>
</dbReference>
<evidence type="ECO:0000313" key="1">
    <source>
        <dbReference type="EMBL" id="PSR79598.1"/>
    </source>
</evidence>
<sequence length="483" mass="52734">MSGSEIHPYSWKETSPGIFSRPLDTIETFFKWLADLGVPLKREHWGVSMALQLSFPTTISEADIEACLRKAWLILSHQHPMLHARATGNHITVSPLNEQEWLEESFFTHAEESITLDQLFTSIEPGPIVSCHWLSGTHEVVIHGSHWRLDGIGSIKLSDRLLSALSTVLLLGAGLPLEAYGLDLTPLFTPSLDEISLGFINEESTPAAVKNVADKLLGTVIKGAPSIGLPLIPGSEKALPGPSCRVRVVLDEETTKSVVAACKSRALKVTSAVHTAIVQAVAAKPQHPLAKHYCITTAVDLRRRLPEGKNGDGPELAAGMFISPGLVFIEEPAAEDRDFMSIAKDFESTYGADMSTLYSSDDGTKVSITHATAPFARRIVPLLQMPQPEGMPPQNAPHLSSLGILDKYLKREYPIKGGDSGTITVEDFWLGGEMITPAVCCHVWTWRDRLNLAAVYNTAFFDKASVEDFMETVKQNLLKGLAL</sequence>